<keyword evidence="2" id="KW-1185">Reference proteome</keyword>
<dbReference type="AlphaFoldDB" id="A0A3N6RV67"/>
<comment type="caution">
    <text evidence="1">The sequence shown here is derived from an EMBL/GenBank/DDBJ whole genome shotgun (WGS) entry which is preliminary data.</text>
</comment>
<accession>A0A3N6RV67</accession>
<dbReference type="EMBL" id="RHHM01000016">
    <property type="protein sequence ID" value="RQM36824.1"/>
    <property type="molecule type" value="Genomic_DNA"/>
</dbReference>
<gene>
    <name evidence="1" type="ORF">EB241_17795</name>
</gene>
<evidence type="ECO:0008006" key="3">
    <source>
        <dbReference type="Google" id="ProtNLM"/>
    </source>
</evidence>
<proteinExistence type="predicted"/>
<sequence>MKEKGICYFCGKAAVSKEHVPPRSLYPNDDKFRHSLKKVPSCDEHNGKKSSLDNRMFTFLVGTSNNVNKKKELRSLRDKTIRAMKRDITLFNKITSDARVVKRKLGGLDLLTPGMENIEALVDYNDHKNYQESILRGLYYHTFNMPFSKEIYIIPRAFIGFDADFDNIKSILGIDEFEDKVKNNKCEMSGDYIFQHSVIYEGDLVIIHACIYQEYFFHGIFCDKDLHSKILNLFGDDCLTKKFNGFQPGS</sequence>
<name>A0A3N6RV67_9GAMM</name>
<dbReference type="OrthoDB" id="2081179at2"/>
<evidence type="ECO:0000313" key="1">
    <source>
        <dbReference type="EMBL" id="RQM36824.1"/>
    </source>
</evidence>
<evidence type="ECO:0000313" key="2">
    <source>
        <dbReference type="Proteomes" id="UP000279457"/>
    </source>
</evidence>
<dbReference type="Proteomes" id="UP000279457">
    <property type="component" value="Unassembled WGS sequence"/>
</dbReference>
<reference evidence="1 2" key="1">
    <citation type="submission" date="2018-10" db="EMBL/GenBank/DDBJ databases">
        <title>Draft genome sequence for the type isolate of Erwinia psidii, agent causal of bacterial blight in guava (Psidium guajava) and wilt and die-back of Eucalyptus spp.</title>
        <authorList>
            <person name="Hermenegildo P.S."/>
            <person name="Santos S.A."/>
            <person name="Guimaraes L.M.S."/>
            <person name="Vidigal P.M.P."/>
            <person name="Pereira I.C."/>
            <person name="Badel J.L."/>
            <person name="Alfenas-Zerbini P."/>
            <person name="Ferreira M.A.S.V."/>
            <person name="Alfenas A.C."/>
        </authorList>
    </citation>
    <scope>NUCLEOTIDE SEQUENCE [LARGE SCALE GENOMIC DNA]</scope>
    <source>
        <strain evidence="1 2">IBSBF 435</strain>
    </source>
</reference>
<organism evidence="1 2">
    <name type="scientific">Erwinia psidii</name>
    <dbReference type="NCBI Taxonomy" id="69224"/>
    <lineage>
        <taxon>Bacteria</taxon>
        <taxon>Pseudomonadati</taxon>
        <taxon>Pseudomonadota</taxon>
        <taxon>Gammaproteobacteria</taxon>
        <taxon>Enterobacterales</taxon>
        <taxon>Erwiniaceae</taxon>
        <taxon>Erwinia</taxon>
    </lineage>
</organism>
<protein>
    <recommendedName>
        <fullName evidence="3">HNH endonuclease</fullName>
    </recommendedName>
</protein>
<dbReference type="RefSeq" id="WP_124234358.1">
    <property type="nucleotide sequence ID" value="NZ_RHHM01000016.1"/>
</dbReference>